<feature type="region of interest" description="Disordered" evidence="4">
    <location>
        <begin position="371"/>
        <end position="397"/>
    </location>
</feature>
<feature type="region of interest" description="Disordered" evidence="4">
    <location>
        <begin position="604"/>
        <end position="649"/>
    </location>
</feature>
<evidence type="ECO:0000256" key="4">
    <source>
        <dbReference type="SAM" id="MobiDB-lite"/>
    </source>
</evidence>
<organism evidence="6 7">
    <name type="scientific">Plasmodium vivax Mauritania I</name>
    <dbReference type="NCBI Taxonomy" id="1035515"/>
    <lineage>
        <taxon>Eukaryota</taxon>
        <taxon>Sar</taxon>
        <taxon>Alveolata</taxon>
        <taxon>Apicomplexa</taxon>
        <taxon>Aconoidasida</taxon>
        <taxon>Haemosporida</taxon>
        <taxon>Plasmodiidae</taxon>
        <taxon>Plasmodium</taxon>
        <taxon>Plasmodium (Plasmodium)</taxon>
    </lineage>
</organism>
<sequence>MPLYMNRGNTRNRRELRKLARLQKKEKKLLFSKKKKNPKGRNIPTVSTPDESLEGRPTKKDEGNLKRKRNYSEGNSLNAPPKKQKKTSNSKIKYNLSAEQEKDNQLLAYLSKKLKINSKDDGKNNEEKIFKQLEKDGFDSNLLKLTDLIFGEFQKSFKKKSKKGKKALRGGSSEEEGGLSEGQDGAPGEKDAEKRERQKEKQKEGKKKKKKSHTGVTQNGAEEDAEGAEEMIPLRGRASEGKKTAKAEKTKKKKAPNYPEEAKKIEKFLVISLNKTSEFNIKSIIQDLCKYFHQLDDVKLKVMFNDALTKIACNHFNNVNATDIHICICVVVICVLNNLVYHNLLRDFLKALTANFKQHYEDNRDLMRKVERENELSSGAPLNHDSLEVGNERGGPNGQSAPLTCLSEANQHGTPSQGCANNAKLGGTKMSGTKMSNAQSNFLVSQTEQEKYQNFKIILRNVLKSFCLFYALSYLEFDCITDIINLLCEDISISSVDNIIIILKICGMKLKSEDGSHLNYITEYLKKQIDSYIVRNHIYVERSKLRFLIKDIDDLKNGTMKFHFLNKFEFLFSILKEFENKYNFKGKMVSFSFLKIFKSAECANTHGGKKGAKRRKGREKEEMEKKDTYTNGTLVGGESKTEGSSSPGEEAKFVKNKFKLNYLMAGDEEDFNESHFGKLLKKYKIQGILPKKIFLIIKNSLDVNECVHNLSLILKKKKNIPHVIQTIIQTLLYEKKYKVAYAKMLRNISSVNSRIFLFSLKTVFINYLKNINNYDLKQVLFLSKLFTFLFKEKLLNFQIFKFIEMESPLMGGKKKQQHCNLFFFLKTVFILISLHDKAGDLSTNSELWCHIMQATQSGHLGSSTISAFKGIVKKYIFDEADNIVRVYPNFKIRYAEKFFAFLAAEQE</sequence>
<feature type="compositionally biased region" description="Basic and acidic residues" evidence="4">
    <location>
        <begin position="53"/>
        <end position="65"/>
    </location>
</feature>
<name>A0A0J9T6N2_PLAVI</name>
<dbReference type="InterPro" id="IPR003891">
    <property type="entry name" value="Initiation_fac_eIF4g_MI"/>
</dbReference>
<dbReference type="AlphaFoldDB" id="A0A0J9T6N2"/>
<feature type="compositionally biased region" description="Basic and acidic residues" evidence="4">
    <location>
        <begin position="237"/>
        <end position="248"/>
    </location>
</feature>
<evidence type="ECO:0000259" key="5">
    <source>
        <dbReference type="PROSITE" id="PS51366"/>
    </source>
</evidence>
<feature type="compositionally biased region" description="Basic and acidic residues" evidence="4">
    <location>
        <begin position="187"/>
        <end position="203"/>
    </location>
</feature>
<evidence type="ECO:0000256" key="1">
    <source>
        <dbReference type="ARBA" id="ARBA00004123"/>
    </source>
</evidence>
<feature type="compositionally biased region" description="Basic residues" evidence="4">
    <location>
        <begin position="204"/>
        <end position="213"/>
    </location>
</feature>
<dbReference type="PANTHER" id="PTHR18034:SF4">
    <property type="entry name" value="NUCLEOLAR MIF4G DOMAIN-CONTAINING PROTEIN 1"/>
    <property type="match status" value="1"/>
</dbReference>
<accession>A0A0J9T6N2</accession>
<reference evidence="6 7" key="1">
    <citation type="submission" date="2011-08" db="EMBL/GenBank/DDBJ databases">
        <title>The Genome Sequence of Plasmodium vivax Mauritania I.</title>
        <authorList>
            <consortium name="The Broad Institute Genome Sequencing Platform"/>
            <consortium name="The Broad Institute Genome Sequencing Center for Infectious Disease"/>
            <person name="Neafsey D."/>
            <person name="Carlton J."/>
            <person name="Barnwell J."/>
            <person name="Collins W."/>
            <person name="Escalante A."/>
            <person name="Mullikin J."/>
            <person name="Saul A."/>
            <person name="Guigo R."/>
            <person name="Camara F."/>
            <person name="Young S.K."/>
            <person name="Zeng Q."/>
            <person name="Gargeya S."/>
            <person name="Fitzgerald M."/>
            <person name="Haas B."/>
            <person name="Abouelleil A."/>
            <person name="Alvarado L."/>
            <person name="Arachchi H.M."/>
            <person name="Berlin A."/>
            <person name="Brown A."/>
            <person name="Chapman S.B."/>
            <person name="Chen Z."/>
            <person name="Dunbar C."/>
            <person name="Freedman E."/>
            <person name="Gearin G."/>
            <person name="Gellesch M."/>
            <person name="Goldberg J."/>
            <person name="Griggs A."/>
            <person name="Gujja S."/>
            <person name="Heiman D."/>
            <person name="Howarth C."/>
            <person name="Larson L."/>
            <person name="Lui A."/>
            <person name="MacDonald P.J.P."/>
            <person name="Montmayeur A."/>
            <person name="Murphy C."/>
            <person name="Neiman D."/>
            <person name="Pearson M."/>
            <person name="Priest M."/>
            <person name="Roberts A."/>
            <person name="Saif S."/>
            <person name="Shea T."/>
            <person name="Shenoy N."/>
            <person name="Sisk P."/>
            <person name="Stolte C."/>
            <person name="Sykes S."/>
            <person name="Wortman J."/>
            <person name="Nusbaum C."/>
            <person name="Birren B."/>
        </authorList>
    </citation>
    <scope>NUCLEOTIDE SEQUENCE [LARGE SCALE GENOMIC DNA]</scope>
    <source>
        <strain evidence="6 7">Mauritania I</strain>
    </source>
</reference>
<evidence type="ECO:0000256" key="3">
    <source>
        <dbReference type="ARBA" id="ARBA00023242"/>
    </source>
</evidence>
<dbReference type="EMBL" id="KQ235104">
    <property type="protein sequence ID" value="KMZ90744.1"/>
    <property type="molecule type" value="Genomic_DNA"/>
</dbReference>
<protein>
    <recommendedName>
        <fullName evidence="5">MI domain-containing protein</fullName>
    </recommendedName>
</protein>
<evidence type="ECO:0000256" key="2">
    <source>
        <dbReference type="ARBA" id="ARBA00006856"/>
    </source>
</evidence>
<feature type="compositionally biased region" description="Basic residues" evidence="4">
    <location>
        <begin position="607"/>
        <end position="617"/>
    </location>
</feature>
<evidence type="ECO:0000313" key="7">
    <source>
        <dbReference type="Proteomes" id="UP000053776"/>
    </source>
</evidence>
<dbReference type="InterPro" id="IPR016024">
    <property type="entry name" value="ARM-type_fold"/>
</dbReference>
<feature type="domain" description="MI" evidence="5">
    <location>
        <begin position="688"/>
        <end position="805"/>
    </location>
</feature>
<dbReference type="OrthoDB" id="372916at2759"/>
<dbReference type="EMBL" id="KQ235104">
    <property type="protein sequence ID" value="KMZ90745.1"/>
    <property type="molecule type" value="Genomic_DNA"/>
</dbReference>
<dbReference type="InterPro" id="IPR050781">
    <property type="entry name" value="CWC22_splicing_factor"/>
</dbReference>
<proteinExistence type="inferred from homology"/>
<keyword evidence="3" id="KW-0539">Nucleus</keyword>
<dbReference type="PROSITE" id="PS51366">
    <property type="entry name" value="MI"/>
    <property type="match status" value="1"/>
</dbReference>
<dbReference type="GO" id="GO:0003723">
    <property type="term" value="F:RNA binding"/>
    <property type="evidence" value="ECO:0007669"/>
    <property type="project" value="TreeGrafter"/>
</dbReference>
<dbReference type="Gene3D" id="1.25.40.180">
    <property type="match status" value="1"/>
</dbReference>
<evidence type="ECO:0000313" key="6">
    <source>
        <dbReference type="EMBL" id="KMZ90744.1"/>
    </source>
</evidence>
<comment type="similarity">
    <text evidence="2">Belongs to the CWC22 family.</text>
</comment>
<feature type="region of interest" description="Disordered" evidence="4">
    <location>
        <begin position="156"/>
        <end position="258"/>
    </location>
</feature>
<dbReference type="GO" id="GO:0042274">
    <property type="term" value="P:ribosomal small subunit biogenesis"/>
    <property type="evidence" value="ECO:0007669"/>
    <property type="project" value="TreeGrafter"/>
</dbReference>
<feature type="compositionally biased region" description="Basic residues" evidence="4">
    <location>
        <begin position="26"/>
        <end position="39"/>
    </location>
</feature>
<feature type="compositionally biased region" description="Basic residues" evidence="4">
    <location>
        <begin position="156"/>
        <end position="168"/>
    </location>
</feature>
<feature type="region of interest" description="Disordered" evidence="4">
    <location>
        <begin position="26"/>
        <end position="99"/>
    </location>
</feature>
<feature type="compositionally biased region" description="Basic and acidic residues" evidence="4">
    <location>
        <begin position="618"/>
        <end position="628"/>
    </location>
</feature>
<dbReference type="Proteomes" id="UP000053776">
    <property type="component" value="Unassembled WGS sequence"/>
</dbReference>
<comment type="subcellular location">
    <subcellularLocation>
        <location evidence="1">Nucleus</location>
    </subcellularLocation>
</comment>
<dbReference type="GO" id="GO:0005730">
    <property type="term" value="C:nucleolus"/>
    <property type="evidence" value="ECO:0007669"/>
    <property type="project" value="TreeGrafter"/>
</dbReference>
<dbReference type="SUPFAM" id="SSF48371">
    <property type="entry name" value="ARM repeat"/>
    <property type="match status" value="1"/>
</dbReference>
<dbReference type="PANTHER" id="PTHR18034">
    <property type="entry name" value="CELL CYCLE CONTROL PROTEIN CWF22-RELATED"/>
    <property type="match status" value="1"/>
</dbReference>
<gene>
    <name evidence="6" type="ORF">PVMG_02913</name>
</gene>